<protein>
    <recommendedName>
        <fullName evidence="4">Glycoside hydrolase family 42 N-terminal domain-containing protein</fullName>
    </recommendedName>
</protein>
<name>A0ABU5IRM2_9BURK</name>
<dbReference type="InterPro" id="IPR017853">
    <property type="entry name" value="GH"/>
</dbReference>
<evidence type="ECO:0008006" key="4">
    <source>
        <dbReference type="Google" id="ProtNLM"/>
    </source>
</evidence>
<dbReference type="Gene3D" id="3.20.20.80">
    <property type="entry name" value="Glycosidases"/>
    <property type="match status" value="1"/>
</dbReference>
<reference evidence="2 3" key="1">
    <citation type="submission" date="2023-11" db="EMBL/GenBank/DDBJ databases">
        <title>Draft genome of Azohydromonas lata strain H1 (DSM1123), a polyhydroxyalkanoate producer.</title>
        <authorList>
            <person name="Traversa D."/>
            <person name="D'Addabbo P."/>
            <person name="Pazzani C."/>
            <person name="Manzari C."/>
            <person name="Chiara M."/>
            <person name="Scrascia M."/>
        </authorList>
    </citation>
    <scope>NUCLEOTIDE SEQUENCE [LARGE SCALE GENOMIC DNA]</scope>
    <source>
        <strain evidence="2 3">H1</strain>
    </source>
</reference>
<dbReference type="EMBL" id="JAXOJX010000123">
    <property type="protein sequence ID" value="MDZ5461545.1"/>
    <property type="molecule type" value="Genomic_DNA"/>
</dbReference>
<evidence type="ECO:0000313" key="2">
    <source>
        <dbReference type="EMBL" id="MDZ5461545.1"/>
    </source>
</evidence>
<evidence type="ECO:0000256" key="1">
    <source>
        <dbReference type="SAM" id="SignalP"/>
    </source>
</evidence>
<gene>
    <name evidence="2" type="ORF">SM757_33720</name>
</gene>
<evidence type="ECO:0000313" key="3">
    <source>
        <dbReference type="Proteomes" id="UP001293718"/>
    </source>
</evidence>
<feature type="signal peptide" evidence="1">
    <location>
        <begin position="1"/>
        <end position="26"/>
    </location>
</feature>
<proteinExistence type="predicted"/>
<sequence length="369" mass="39654">MKKLNSVRASLAALLLALGGAALSQAAVTAPTAPVKWHPGHYVALGASAGEYLTTNTFKEISALPNVRGVMTRYAWRDIETSRGVYDFSRIDRDLNLARAAGKQLFITISTKAFQAGARALPDYLHTAEYGGGVYRIRISGKDATGSEATTGENIALYEPSVRDRLVALARVLGRRYNAQNNFEGIAYNETALGQAVVPLTDAQKNTFFANLAQVDTATRQAFPNTVVMQFLNFPKPNMPGLVSNMLNAGVALGGPDTFLNDSTLEASAYPLYDTVAGKLPLGPSVQAENYVTTYQFGPYAPPAVTDLYAFARGRLHANYLFWSKTLTPPLIPYDNVMKMFKSASFPKDAAGGLNTACPTLFTACVAGL</sequence>
<accession>A0ABU5IRM2</accession>
<keyword evidence="3" id="KW-1185">Reference proteome</keyword>
<organism evidence="2 3">
    <name type="scientific">Azohydromonas lata</name>
    <dbReference type="NCBI Taxonomy" id="45677"/>
    <lineage>
        <taxon>Bacteria</taxon>
        <taxon>Pseudomonadati</taxon>
        <taxon>Pseudomonadota</taxon>
        <taxon>Betaproteobacteria</taxon>
        <taxon>Burkholderiales</taxon>
        <taxon>Sphaerotilaceae</taxon>
        <taxon>Azohydromonas</taxon>
    </lineage>
</organism>
<keyword evidence="1" id="KW-0732">Signal</keyword>
<dbReference type="Proteomes" id="UP001293718">
    <property type="component" value="Unassembled WGS sequence"/>
</dbReference>
<feature type="chain" id="PRO_5046472587" description="Glycoside hydrolase family 42 N-terminal domain-containing protein" evidence="1">
    <location>
        <begin position="27"/>
        <end position="369"/>
    </location>
</feature>
<comment type="caution">
    <text evidence="2">The sequence shown here is derived from an EMBL/GenBank/DDBJ whole genome shotgun (WGS) entry which is preliminary data.</text>
</comment>
<dbReference type="RefSeq" id="WP_322468677.1">
    <property type="nucleotide sequence ID" value="NZ_JAXOJX010000123.1"/>
</dbReference>
<dbReference type="SUPFAM" id="SSF51445">
    <property type="entry name" value="(Trans)glycosidases"/>
    <property type="match status" value="1"/>
</dbReference>